<dbReference type="GO" id="GO:0005085">
    <property type="term" value="F:guanyl-nucleotide exchange factor activity"/>
    <property type="evidence" value="ECO:0007669"/>
    <property type="project" value="InterPro"/>
</dbReference>
<feature type="region of interest" description="Disordered" evidence="1">
    <location>
        <begin position="259"/>
        <end position="283"/>
    </location>
</feature>
<organism evidence="3 4">
    <name type="scientific">Chrysophaeum taylorii</name>
    <dbReference type="NCBI Taxonomy" id="2483200"/>
    <lineage>
        <taxon>Eukaryota</taxon>
        <taxon>Sar</taxon>
        <taxon>Stramenopiles</taxon>
        <taxon>Ochrophyta</taxon>
        <taxon>Pelagophyceae</taxon>
        <taxon>Pelagomonadales</taxon>
        <taxon>Pelagomonadaceae</taxon>
        <taxon>Chrysophaeum</taxon>
    </lineage>
</organism>
<dbReference type="Proteomes" id="UP001230188">
    <property type="component" value="Unassembled WGS sequence"/>
</dbReference>
<protein>
    <recommendedName>
        <fullName evidence="2">DH domain-containing protein</fullName>
    </recommendedName>
</protein>
<dbReference type="InterPro" id="IPR051092">
    <property type="entry name" value="FYVE_RhoGEF_PH"/>
</dbReference>
<evidence type="ECO:0000259" key="2">
    <source>
        <dbReference type="PROSITE" id="PS50010"/>
    </source>
</evidence>
<evidence type="ECO:0000313" key="4">
    <source>
        <dbReference type="Proteomes" id="UP001230188"/>
    </source>
</evidence>
<evidence type="ECO:0000313" key="3">
    <source>
        <dbReference type="EMBL" id="KAJ8601782.1"/>
    </source>
</evidence>
<keyword evidence="4" id="KW-1185">Reference proteome</keyword>
<dbReference type="InterPro" id="IPR035899">
    <property type="entry name" value="DBL_dom_sf"/>
</dbReference>
<feature type="region of interest" description="Disordered" evidence="1">
    <location>
        <begin position="353"/>
        <end position="374"/>
    </location>
</feature>
<feature type="non-terminal residue" evidence="3">
    <location>
        <position position="1"/>
    </location>
</feature>
<dbReference type="EMBL" id="JAQMWT010000404">
    <property type="protein sequence ID" value="KAJ8601782.1"/>
    <property type="molecule type" value="Genomic_DNA"/>
</dbReference>
<sequence length="374" mass="40327">MAAPTGVQHAAAEIATSERNFVEDMKTLRDVFGKPLRAWSAGLVQGVGEVDGVSALSSLAGMVERLFAPLDAVIEFAQGFLEDLVAAEGRGAWREVFERHEASMCRSYGTAFEAFVRCAELQPANLRQQTLASLCIMPVQRGPRYVLLLGELRKRASKAGFRYALGDDDAALEAALECAKRAAAAIDAEIKSEADRAAKHDVVELWMSPSCGKTVLLDGHLARAARRGMVDSYIVLFDDSVAYGDSTVTRSAGLMMSTKATRKSTVRPPVPAPQAAQEGNGDDLGRYAFRDHVPLEHACAARGDDQLGGLVASGVALDPWEFLLILGTQHQAHVISTPTPTAFEWVDKITRASPRKIKRTPTASSRPARLAPEQ</sequence>
<dbReference type="AlphaFoldDB" id="A0AAD7XHL2"/>
<dbReference type="PANTHER" id="PTHR12673">
    <property type="entry name" value="FACIOGENITAL DYSPLASIA PROTEIN"/>
    <property type="match status" value="1"/>
</dbReference>
<name>A0AAD7XHL2_9STRA</name>
<comment type="caution">
    <text evidence="3">The sequence shown here is derived from an EMBL/GenBank/DDBJ whole genome shotgun (WGS) entry which is preliminary data.</text>
</comment>
<feature type="domain" description="DH" evidence="2">
    <location>
        <begin position="6"/>
        <end position="189"/>
    </location>
</feature>
<gene>
    <name evidence="3" type="ORF">CTAYLR_006802</name>
</gene>
<proteinExistence type="predicted"/>
<dbReference type="PANTHER" id="PTHR12673:SF159">
    <property type="entry name" value="LD03170P"/>
    <property type="match status" value="1"/>
</dbReference>
<reference evidence="3" key="1">
    <citation type="submission" date="2023-01" db="EMBL/GenBank/DDBJ databases">
        <title>Metagenome sequencing of chrysophaentin producing Chrysophaeum taylorii.</title>
        <authorList>
            <person name="Davison J."/>
            <person name="Bewley C."/>
        </authorList>
    </citation>
    <scope>NUCLEOTIDE SEQUENCE</scope>
    <source>
        <strain evidence="3">NIES-1699</strain>
    </source>
</reference>
<dbReference type="InterPro" id="IPR000219">
    <property type="entry name" value="DH_dom"/>
</dbReference>
<dbReference type="Gene3D" id="1.20.900.10">
    <property type="entry name" value="Dbl homology (DH) domain"/>
    <property type="match status" value="2"/>
</dbReference>
<dbReference type="SMART" id="SM00325">
    <property type="entry name" value="RhoGEF"/>
    <property type="match status" value="1"/>
</dbReference>
<accession>A0AAD7XHL2</accession>
<dbReference type="PROSITE" id="PS50010">
    <property type="entry name" value="DH_2"/>
    <property type="match status" value="1"/>
</dbReference>
<dbReference type="SUPFAM" id="SSF48065">
    <property type="entry name" value="DBL homology domain (DH-domain)"/>
    <property type="match status" value="1"/>
</dbReference>
<evidence type="ECO:0000256" key="1">
    <source>
        <dbReference type="SAM" id="MobiDB-lite"/>
    </source>
</evidence>
<dbReference type="Pfam" id="PF00621">
    <property type="entry name" value="RhoGEF"/>
    <property type="match status" value="1"/>
</dbReference>
<dbReference type="GO" id="GO:0005737">
    <property type="term" value="C:cytoplasm"/>
    <property type="evidence" value="ECO:0007669"/>
    <property type="project" value="TreeGrafter"/>
</dbReference>